<protein>
    <recommendedName>
        <fullName evidence="4">FAD/NAD(P)-binding domain-containing protein</fullName>
    </recommendedName>
</protein>
<dbReference type="EMBL" id="QEAO01000001">
    <property type="protein sequence ID" value="TPX37965.1"/>
    <property type="molecule type" value="Genomic_DNA"/>
</dbReference>
<gene>
    <name evidence="2" type="ORF">SmJEL517_g00273</name>
</gene>
<keyword evidence="3" id="KW-1185">Reference proteome</keyword>
<dbReference type="PANTHER" id="PTHR42877">
    <property type="entry name" value="L-ORNITHINE N(5)-MONOOXYGENASE-RELATED"/>
    <property type="match status" value="1"/>
</dbReference>
<dbReference type="GeneID" id="42001500"/>
<organism evidence="2 3">
    <name type="scientific">Synchytrium microbalum</name>
    <dbReference type="NCBI Taxonomy" id="1806994"/>
    <lineage>
        <taxon>Eukaryota</taxon>
        <taxon>Fungi</taxon>
        <taxon>Fungi incertae sedis</taxon>
        <taxon>Chytridiomycota</taxon>
        <taxon>Chytridiomycota incertae sedis</taxon>
        <taxon>Chytridiomycetes</taxon>
        <taxon>Synchytriales</taxon>
        <taxon>Synchytriaceae</taxon>
        <taxon>Synchytrium</taxon>
    </lineage>
</organism>
<dbReference type="Proteomes" id="UP000319731">
    <property type="component" value="Unassembled WGS sequence"/>
</dbReference>
<accession>A0A507CJH8</accession>
<evidence type="ECO:0000256" key="1">
    <source>
        <dbReference type="ARBA" id="ARBA00010139"/>
    </source>
</evidence>
<dbReference type="RefSeq" id="XP_031027680.1">
    <property type="nucleotide sequence ID" value="XM_031166203.1"/>
</dbReference>
<proteinExistence type="inferred from homology"/>
<dbReference type="SUPFAM" id="SSF51905">
    <property type="entry name" value="FAD/NAD(P)-binding domain"/>
    <property type="match status" value="1"/>
</dbReference>
<dbReference type="Pfam" id="PF13450">
    <property type="entry name" value="NAD_binding_8"/>
    <property type="match status" value="1"/>
</dbReference>
<dbReference type="OrthoDB" id="74360at2759"/>
<evidence type="ECO:0008006" key="4">
    <source>
        <dbReference type="Google" id="ProtNLM"/>
    </source>
</evidence>
<dbReference type="AlphaFoldDB" id="A0A507CJH8"/>
<comment type="caution">
    <text evidence="2">The sequence shown here is derived from an EMBL/GenBank/DDBJ whole genome shotgun (WGS) entry which is preliminary data.</text>
</comment>
<dbReference type="STRING" id="1806994.A0A507CJH8"/>
<reference evidence="2 3" key="1">
    <citation type="journal article" date="2019" name="Sci. Rep.">
        <title>Comparative genomics of chytrid fungi reveal insights into the obligate biotrophic and pathogenic lifestyle of Synchytrium endobioticum.</title>
        <authorList>
            <person name="van de Vossenberg B.T.L.H."/>
            <person name="Warris S."/>
            <person name="Nguyen H.D.T."/>
            <person name="van Gent-Pelzer M.P.E."/>
            <person name="Joly D.L."/>
            <person name="van de Geest H.C."/>
            <person name="Bonants P.J.M."/>
            <person name="Smith D.S."/>
            <person name="Levesque C.A."/>
            <person name="van der Lee T.A.J."/>
        </authorList>
    </citation>
    <scope>NUCLEOTIDE SEQUENCE [LARGE SCALE GENOMIC DNA]</scope>
    <source>
        <strain evidence="2 3">JEL517</strain>
    </source>
</reference>
<dbReference type="InterPro" id="IPR051209">
    <property type="entry name" value="FAD-bind_Monooxygenase_sf"/>
</dbReference>
<sequence length="541" mass="62160">MPPSTENGVEEVDHQAATEPWIYVPKPVKHVRVICIGAGCSGIYMSYAIPRKLKNVSLKVYEKNADLGGTWLENRYPGCACDVPSHGYSWSFALNPEWSRFYSQAEEIWKYQKSVAKRFDCEKYMTFNTKINEAVWDDKRGVWTLYGINEVTYDRVKDECEILISGMGALNTWRWPNIEGLDLFEGKLMHTALWDTKYSLEGKRVIVIGTGASSVQTVPTIQPIVSELILFQRHAGWIPPQADATGMAQGSNLEYTEEQKKYWRENPDKHKEFYENFNEGYETFFKTFMMNSPENVNWQRDVTNYYQTIIKDPSIRERLLPSYEIGCRRITPHTKYLQALQQKNVKLVTAGIKEITETGVRTVDGKLYEADVLVTATGFDTSFIPRVKIVGKNDISIQEAWMNVAEGYLGTAVCGFPNYYTILGPNTPIGQASLLPYMESQGDYIIQMISKMQDDAIKSFDPKKQVQKEFNEWTQYFLLRTVWQGGCASWYKTDTGANTAIWPGSSGHFRNFIVKPRFEDYEIVYDHKNRFEHLLGCGLTR</sequence>
<evidence type="ECO:0000313" key="2">
    <source>
        <dbReference type="EMBL" id="TPX37965.1"/>
    </source>
</evidence>
<dbReference type="Gene3D" id="3.50.50.60">
    <property type="entry name" value="FAD/NAD(P)-binding domain"/>
    <property type="match status" value="2"/>
</dbReference>
<evidence type="ECO:0000313" key="3">
    <source>
        <dbReference type="Proteomes" id="UP000319731"/>
    </source>
</evidence>
<dbReference type="PANTHER" id="PTHR42877:SF4">
    <property type="entry name" value="FAD_NAD(P)-BINDING DOMAIN-CONTAINING PROTEIN-RELATED"/>
    <property type="match status" value="1"/>
</dbReference>
<dbReference type="InterPro" id="IPR036188">
    <property type="entry name" value="FAD/NAD-bd_sf"/>
</dbReference>
<comment type="similarity">
    <text evidence="1">Belongs to the FAD-binding monooxygenase family.</text>
</comment>
<name>A0A507CJH8_9FUNG</name>